<dbReference type="InterPro" id="IPR018062">
    <property type="entry name" value="HTH_AraC-typ_CS"/>
</dbReference>
<dbReference type="EC" id="2.1.1.63" evidence="3"/>
<evidence type="ECO:0000313" key="19">
    <source>
        <dbReference type="Proteomes" id="UP000292347"/>
    </source>
</evidence>
<dbReference type="InterPro" id="IPR001497">
    <property type="entry name" value="MethylDNA_cys_MeTrfase_AS"/>
</dbReference>
<comment type="catalytic activity">
    <reaction evidence="1">
        <text>a 4-O-methyl-thymidine in DNA + L-cysteinyl-[protein] = a thymidine in DNA + S-methyl-L-cysteinyl-[protein]</text>
        <dbReference type="Rhea" id="RHEA:53428"/>
        <dbReference type="Rhea" id="RHEA-COMP:10131"/>
        <dbReference type="Rhea" id="RHEA-COMP:10132"/>
        <dbReference type="Rhea" id="RHEA-COMP:13555"/>
        <dbReference type="Rhea" id="RHEA-COMP:13556"/>
        <dbReference type="ChEBI" id="CHEBI:29950"/>
        <dbReference type="ChEBI" id="CHEBI:82612"/>
        <dbReference type="ChEBI" id="CHEBI:137386"/>
        <dbReference type="ChEBI" id="CHEBI:137387"/>
        <dbReference type="EC" id="2.1.1.63"/>
    </reaction>
</comment>
<dbReference type="Gene3D" id="3.40.10.10">
    <property type="entry name" value="DNA Methylphosphotriester Repair Domain"/>
    <property type="match status" value="1"/>
</dbReference>
<dbReference type="SUPFAM" id="SSF46767">
    <property type="entry name" value="Methylated DNA-protein cysteine methyltransferase, C-terminal domain"/>
    <property type="match status" value="1"/>
</dbReference>
<dbReference type="GO" id="GO:0043565">
    <property type="term" value="F:sequence-specific DNA binding"/>
    <property type="evidence" value="ECO:0007669"/>
    <property type="project" value="InterPro"/>
</dbReference>
<evidence type="ECO:0000256" key="3">
    <source>
        <dbReference type="ARBA" id="ARBA00011918"/>
    </source>
</evidence>
<dbReference type="PIRSF" id="PIRSF000409">
    <property type="entry name" value="Ada"/>
    <property type="match status" value="1"/>
</dbReference>
<dbReference type="PROSITE" id="PS01124">
    <property type="entry name" value="HTH_ARAC_FAMILY_2"/>
    <property type="match status" value="1"/>
</dbReference>
<name>A0A4Q2IYL4_9SPHN</name>
<feature type="binding site" evidence="16">
    <location>
        <position position="73"/>
    </location>
    <ligand>
        <name>Zn(2+)</name>
        <dbReference type="ChEBI" id="CHEBI:29105"/>
    </ligand>
</feature>
<evidence type="ECO:0000256" key="12">
    <source>
        <dbReference type="ARBA" id="ARBA00023163"/>
    </source>
</evidence>
<dbReference type="GO" id="GO:0003908">
    <property type="term" value="F:methylated-DNA-[protein]-cysteine S-methyltransferase activity"/>
    <property type="evidence" value="ECO:0007669"/>
    <property type="project" value="UniProtKB-EC"/>
</dbReference>
<dbReference type="InterPro" id="IPR004026">
    <property type="entry name" value="Ada_DNA_repair_Zn-bd"/>
</dbReference>
<dbReference type="NCBIfam" id="NF011964">
    <property type="entry name" value="PRK15435.1"/>
    <property type="match status" value="1"/>
</dbReference>
<feature type="active site" description="Nucleophile; methyl group acceptor from either O6-methylguanine or O4-methylthymine" evidence="15">
    <location>
        <position position="326"/>
    </location>
</feature>
<dbReference type="Pfam" id="PF02805">
    <property type="entry name" value="Ada_Zn_binding"/>
    <property type="match status" value="1"/>
</dbReference>
<evidence type="ECO:0000259" key="17">
    <source>
        <dbReference type="PROSITE" id="PS01124"/>
    </source>
</evidence>
<dbReference type="SUPFAM" id="SSF53155">
    <property type="entry name" value="Methylated DNA-protein cysteine methyltransferase domain"/>
    <property type="match status" value="1"/>
</dbReference>
<dbReference type="PROSITE" id="PS00374">
    <property type="entry name" value="MGMT"/>
    <property type="match status" value="1"/>
</dbReference>
<keyword evidence="8 16" id="KW-0862">Zinc</keyword>
<feature type="binding site" evidence="16">
    <location>
        <position position="46"/>
    </location>
    <ligand>
        <name>Zn(2+)</name>
        <dbReference type="ChEBI" id="CHEBI:29105"/>
    </ligand>
</feature>
<dbReference type="Gene3D" id="3.30.160.70">
    <property type="entry name" value="Methylated DNA-protein cysteine methyltransferase domain"/>
    <property type="match status" value="1"/>
</dbReference>
<dbReference type="Pfam" id="PF12833">
    <property type="entry name" value="HTH_18"/>
    <property type="match status" value="1"/>
</dbReference>
<feature type="binding site" evidence="16">
    <location>
        <position position="76"/>
    </location>
    <ligand>
        <name>Zn(2+)</name>
        <dbReference type="ChEBI" id="CHEBI:29105"/>
    </ligand>
</feature>
<protein>
    <recommendedName>
        <fullName evidence="3">methylated-DNA--[protein]-cysteine S-methyltransferase</fullName>
        <ecNumber evidence="3">2.1.1.63</ecNumber>
    </recommendedName>
</protein>
<keyword evidence="9" id="KW-0805">Transcription regulation</keyword>
<proteinExistence type="inferred from homology"/>
<dbReference type="PANTHER" id="PTHR10815">
    <property type="entry name" value="METHYLATED-DNA--PROTEIN-CYSTEINE METHYLTRANSFERASE"/>
    <property type="match status" value="1"/>
</dbReference>
<dbReference type="SUPFAM" id="SSF57884">
    <property type="entry name" value="Ada DNA repair protein, N-terminal domain (N-Ada 10)"/>
    <property type="match status" value="1"/>
</dbReference>
<feature type="binding site" evidence="16">
    <location>
        <position position="42"/>
    </location>
    <ligand>
        <name>Zn(2+)</name>
        <dbReference type="ChEBI" id="CHEBI:29105"/>
    </ligand>
</feature>
<dbReference type="GO" id="GO:0003700">
    <property type="term" value="F:DNA-binding transcription factor activity"/>
    <property type="evidence" value="ECO:0007669"/>
    <property type="project" value="InterPro"/>
</dbReference>
<evidence type="ECO:0000256" key="11">
    <source>
        <dbReference type="ARBA" id="ARBA00023159"/>
    </source>
</evidence>
<comment type="caution">
    <text evidence="18">The sequence shown here is derived from an EMBL/GenBank/DDBJ whole genome shotgun (WGS) entry which is preliminary data.</text>
</comment>
<dbReference type="InterPro" id="IPR035451">
    <property type="entry name" value="Ada-like_dom_sf"/>
</dbReference>
<comment type="similarity">
    <text evidence="2">Belongs to the MGMT family.</text>
</comment>
<dbReference type="InterPro" id="IPR016221">
    <property type="entry name" value="Bifunct_regulatory_prot_Ada"/>
</dbReference>
<comment type="cofactor">
    <cofactor evidence="16">
        <name>Zn(2+)</name>
        <dbReference type="ChEBI" id="CHEBI:29105"/>
    </cofactor>
    <text evidence="16">Binds 1 zinc ion per subunit.</text>
</comment>
<evidence type="ECO:0000256" key="5">
    <source>
        <dbReference type="ARBA" id="ARBA00022679"/>
    </source>
</evidence>
<evidence type="ECO:0000256" key="16">
    <source>
        <dbReference type="PIRSR" id="PIRSR000409-3"/>
    </source>
</evidence>
<dbReference type="InterPro" id="IPR036631">
    <property type="entry name" value="MGMT_N_sf"/>
</dbReference>
<evidence type="ECO:0000256" key="10">
    <source>
        <dbReference type="ARBA" id="ARBA00023125"/>
    </source>
</evidence>
<dbReference type="Proteomes" id="UP000292347">
    <property type="component" value="Unassembled WGS sequence"/>
</dbReference>
<evidence type="ECO:0000256" key="1">
    <source>
        <dbReference type="ARBA" id="ARBA00001286"/>
    </source>
</evidence>
<dbReference type="InterPro" id="IPR009057">
    <property type="entry name" value="Homeodomain-like_sf"/>
</dbReference>
<evidence type="ECO:0000256" key="4">
    <source>
        <dbReference type="ARBA" id="ARBA00022603"/>
    </source>
</evidence>
<feature type="active site" description="Nucleophile; methyl group acceptor from methylphosphotriester" evidence="15">
    <location>
        <position position="42"/>
    </location>
</feature>
<evidence type="ECO:0000256" key="14">
    <source>
        <dbReference type="ARBA" id="ARBA00049348"/>
    </source>
</evidence>
<dbReference type="EMBL" id="SDPT01000001">
    <property type="protein sequence ID" value="RXZ34518.1"/>
    <property type="molecule type" value="Genomic_DNA"/>
</dbReference>
<dbReference type="SUPFAM" id="SSF46689">
    <property type="entry name" value="Homeodomain-like"/>
    <property type="match status" value="1"/>
</dbReference>
<reference evidence="18 19" key="1">
    <citation type="submission" date="2019-01" db="EMBL/GenBank/DDBJ databases">
        <title>Sphingomonas mucosissima sp. nov. and Sphingomonas desiccabilis sp. nov., from biological soil crusts in the Colorado Plateau, USA.</title>
        <authorList>
            <person name="Zhu D."/>
        </authorList>
    </citation>
    <scope>NUCLEOTIDE SEQUENCE [LARGE SCALE GENOMIC DNA]</scope>
    <source>
        <strain evidence="18 19">CP1D</strain>
    </source>
</reference>
<evidence type="ECO:0000313" key="18">
    <source>
        <dbReference type="EMBL" id="RXZ34518.1"/>
    </source>
</evidence>
<dbReference type="OrthoDB" id="9802228at2"/>
<evidence type="ECO:0000256" key="6">
    <source>
        <dbReference type="ARBA" id="ARBA00022723"/>
    </source>
</evidence>
<keyword evidence="7" id="KW-0227">DNA damage</keyword>
<sequence>MQEVAMTQQQVAEDPRWARIVARDAAADGQFWYSVATTGVYCRPSCPSRIANPANVTIHATLADARRTGARACLRCRPDADPRRAVGLDQIAAACRRIEAAETLPTLEALAAAAGMSPSYFQRRFKAATGVTPRAYAAEHRAGRVRAALEGGAAVTEAIHAAGYGSSGRFYAEAEAVLGMKPGVYRQGGVAETLRFAVTPTSLGHLLVAASGVGIAALLLGDDADALVADLRRRFAHARLEPGGDDFAAMVSQVVAFVETPAATLDLPLDIRGTAFRRRVWEALRAIPAGATASYAEIAERIGAPQAVRAVAGACAANAHALAIPCHRVLRSDGALSGYRWGTARKRALLDREASARGD</sequence>
<keyword evidence="5 18" id="KW-0808">Transferase</keyword>
<evidence type="ECO:0000256" key="13">
    <source>
        <dbReference type="ARBA" id="ARBA00023204"/>
    </source>
</evidence>
<evidence type="ECO:0000256" key="7">
    <source>
        <dbReference type="ARBA" id="ARBA00022763"/>
    </source>
</evidence>
<organism evidence="18 19">
    <name type="scientific">Sphingomonas desiccabilis</name>
    <dbReference type="NCBI Taxonomy" id="429134"/>
    <lineage>
        <taxon>Bacteria</taxon>
        <taxon>Pseudomonadati</taxon>
        <taxon>Pseudomonadota</taxon>
        <taxon>Alphaproteobacteria</taxon>
        <taxon>Sphingomonadales</taxon>
        <taxon>Sphingomonadaceae</taxon>
        <taxon>Sphingomonas</taxon>
    </lineage>
</organism>
<keyword evidence="12" id="KW-0804">Transcription</keyword>
<dbReference type="GO" id="GO:0008270">
    <property type="term" value="F:zinc ion binding"/>
    <property type="evidence" value="ECO:0007669"/>
    <property type="project" value="InterPro"/>
</dbReference>
<dbReference type="PROSITE" id="PS00041">
    <property type="entry name" value="HTH_ARAC_FAMILY_1"/>
    <property type="match status" value="1"/>
</dbReference>
<dbReference type="NCBIfam" id="TIGR00589">
    <property type="entry name" value="ogt"/>
    <property type="match status" value="1"/>
</dbReference>
<keyword evidence="19" id="KW-1185">Reference proteome</keyword>
<evidence type="ECO:0000256" key="15">
    <source>
        <dbReference type="PIRSR" id="PIRSR000409-1"/>
    </source>
</evidence>
<comment type="catalytic activity">
    <reaction evidence="14">
        <text>a 6-O-methyl-2'-deoxyguanosine in DNA + L-cysteinyl-[protein] = S-methyl-L-cysteinyl-[protein] + a 2'-deoxyguanosine in DNA</text>
        <dbReference type="Rhea" id="RHEA:24000"/>
        <dbReference type="Rhea" id="RHEA-COMP:10131"/>
        <dbReference type="Rhea" id="RHEA-COMP:10132"/>
        <dbReference type="Rhea" id="RHEA-COMP:11367"/>
        <dbReference type="Rhea" id="RHEA-COMP:11368"/>
        <dbReference type="ChEBI" id="CHEBI:29950"/>
        <dbReference type="ChEBI" id="CHEBI:82612"/>
        <dbReference type="ChEBI" id="CHEBI:85445"/>
        <dbReference type="ChEBI" id="CHEBI:85448"/>
        <dbReference type="EC" id="2.1.1.63"/>
    </reaction>
</comment>
<keyword evidence="10 18" id="KW-0238">DNA-binding</keyword>
<feature type="domain" description="HTH araC/xylS-type" evidence="17">
    <location>
        <begin position="106"/>
        <end position="188"/>
    </location>
</feature>
<dbReference type="FunFam" id="1.10.10.10:FF:000214">
    <property type="entry name" value="Methylated-DNA--protein-cysteine methyltransferase"/>
    <property type="match status" value="1"/>
</dbReference>
<dbReference type="SMART" id="SM00342">
    <property type="entry name" value="HTH_ARAC"/>
    <property type="match status" value="1"/>
</dbReference>
<dbReference type="PANTHER" id="PTHR10815:SF14">
    <property type="entry name" value="BIFUNCTIONAL TRANSCRIPTIONAL ACTIVATOR_DNA REPAIR ENZYME ADA"/>
    <property type="match status" value="1"/>
</dbReference>
<dbReference type="Pfam" id="PF01035">
    <property type="entry name" value="DNA_binding_1"/>
    <property type="match status" value="1"/>
</dbReference>
<dbReference type="InterPro" id="IPR014048">
    <property type="entry name" value="MethylDNA_cys_MeTrfase_DNA-bd"/>
</dbReference>
<keyword evidence="13" id="KW-0234">DNA repair</keyword>
<accession>A0A4Q2IYL4</accession>
<evidence type="ECO:0000256" key="8">
    <source>
        <dbReference type="ARBA" id="ARBA00022833"/>
    </source>
</evidence>
<evidence type="ECO:0000256" key="2">
    <source>
        <dbReference type="ARBA" id="ARBA00008711"/>
    </source>
</evidence>
<dbReference type="GO" id="GO:0006281">
    <property type="term" value="P:DNA repair"/>
    <property type="evidence" value="ECO:0007669"/>
    <property type="project" value="UniProtKB-KW"/>
</dbReference>
<dbReference type="AlphaFoldDB" id="A0A4Q2IYL4"/>
<gene>
    <name evidence="18" type="primary">ada</name>
    <name evidence="18" type="ORF">EO081_02200</name>
</gene>
<keyword evidence="6 16" id="KW-0479">Metal-binding</keyword>
<dbReference type="GO" id="GO:0032259">
    <property type="term" value="P:methylation"/>
    <property type="evidence" value="ECO:0007669"/>
    <property type="project" value="UniProtKB-KW"/>
</dbReference>
<dbReference type="InterPro" id="IPR036388">
    <property type="entry name" value="WH-like_DNA-bd_sf"/>
</dbReference>
<dbReference type="InterPro" id="IPR018060">
    <property type="entry name" value="HTH_AraC"/>
</dbReference>
<dbReference type="InterPro" id="IPR036217">
    <property type="entry name" value="MethylDNA_cys_MeTrfase_DNAb"/>
</dbReference>
<keyword evidence="11" id="KW-0010">Activator</keyword>
<dbReference type="CDD" id="cd06445">
    <property type="entry name" value="ATase"/>
    <property type="match status" value="1"/>
</dbReference>
<evidence type="ECO:0000256" key="9">
    <source>
        <dbReference type="ARBA" id="ARBA00023015"/>
    </source>
</evidence>
<dbReference type="Gene3D" id="1.10.10.60">
    <property type="entry name" value="Homeodomain-like"/>
    <property type="match status" value="1"/>
</dbReference>
<keyword evidence="4 18" id="KW-0489">Methyltransferase</keyword>
<dbReference type="Gene3D" id="1.10.10.10">
    <property type="entry name" value="Winged helix-like DNA-binding domain superfamily/Winged helix DNA-binding domain"/>
    <property type="match status" value="1"/>
</dbReference>